<dbReference type="InterPro" id="IPR036052">
    <property type="entry name" value="TrpB-like_PALP_sf"/>
</dbReference>
<comment type="caution">
    <text evidence="6">The sequence shown here is derived from an EMBL/GenBank/DDBJ whole genome shotgun (WGS) entry which is preliminary data.</text>
</comment>
<evidence type="ECO:0000256" key="4">
    <source>
        <dbReference type="PIRSR" id="PIRSR006278-1"/>
    </source>
</evidence>
<name>A0A2S9SQA0_9BACT</name>
<evidence type="ECO:0000313" key="7">
    <source>
        <dbReference type="Proteomes" id="UP000238649"/>
    </source>
</evidence>
<dbReference type="RefSeq" id="WP_105912290.1">
    <property type="nucleotide sequence ID" value="NZ_NXGH01000026.1"/>
</dbReference>
<dbReference type="PANTHER" id="PTHR43780">
    <property type="entry name" value="1-AMINOCYCLOPROPANE-1-CARBOXYLATE DEAMINASE-RELATED"/>
    <property type="match status" value="1"/>
</dbReference>
<dbReference type="OrthoDB" id="5291638at2"/>
<evidence type="ECO:0000256" key="3">
    <source>
        <dbReference type="ARBA" id="ARBA00022898"/>
    </source>
</evidence>
<evidence type="ECO:0000256" key="2">
    <source>
        <dbReference type="ARBA" id="ARBA00008639"/>
    </source>
</evidence>
<comment type="similarity">
    <text evidence="2">Belongs to the ACC deaminase/D-cysteine desulfhydrase family.</text>
</comment>
<comment type="cofactor">
    <cofactor evidence="1">
        <name>pyridoxal 5'-phosphate</name>
        <dbReference type="ChEBI" id="CHEBI:597326"/>
    </cofactor>
</comment>
<dbReference type="Gene3D" id="3.40.50.1100">
    <property type="match status" value="2"/>
</dbReference>
<dbReference type="SUPFAM" id="SSF53686">
    <property type="entry name" value="Tryptophan synthase beta subunit-like PLP-dependent enzymes"/>
    <property type="match status" value="1"/>
</dbReference>
<dbReference type="InterPro" id="IPR027278">
    <property type="entry name" value="ACCD_DCysDesulf"/>
</dbReference>
<protein>
    <submittedName>
        <fullName evidence="6">1-aminocyclopropane-1-carboxylate deaminase</fullName>
    </submittedName>
</protein>
<dbReference type="AlphaFoldDB" id="A0A2S9SQA0"/>
<dbReference type="EMBL" id="NXGH01000026">
    <property type="protein sequence ID" value="PRM88761.1"/>
    <property type="molecule type" value="Genomic_DNA"/>
</dbReference>
<organism evidence="6 7">
    <name type="scientific">Aliarcobacter cryaerophilus</name>
    <dbReference type="NCBI Taxonomy" id="28198"/>
    <lineage>
        <taxon>Bacteria</taxon>
        <taxon>Pseudomonadati</taxon>
        <taxon>Campylobacterota</taxon>
        <taxon>Epsilonproteobacteria</taxon>
        <taxon>Campylobacterales</taxon>
        <taxon>Arcobacteraceae</taxon>
        <taxon>Aliarcobacter</taxon>
    </lineage>
</organism>
<feature type="active site" description="Nucleophile" evidence="4">
    <location>
        <position position="60"/>
    </location>
</feature>
<dbReference type="Proteomes" id="UP000238649">
    <property type="component" value="Unassembled WGS sequence"/>
</dbReference>
<gene>
    <name evidence="6" type="ORF">CJ671_08555</name>
</gene>
<reference evidence="6 7" key="1">
    <citation type="submission" date="2017-09" db="EMBL/GenBank/DDBJ databases">
        <title>Reassesment of A. cryaerophilus.</title>
        <authorList>
            <person name="Perez-Cataluna A."/>
            <person name="Collado L."/>
            <person name="Salgado O."/>
            <person name="Lefinanco V."/>
            <person name="Figueras M.J."/>
        </authorList>
    </citation>
    <scope>NUCLEOTIDE SEQUENCE [LARGE SCALE GENOMIC DNA]</scope>
    <source>
        <strain evidence="6 7">LMG 9871</strain>
    </source>
</reference>
<feature type="modified residue" description="N6-(pyridoxal phosphate)lysine" evidence="5">
    <location>
        <position position="34"/>
    </location>
</feature>
<sequence length="293" mass="34401">MQFTNSKTSEIFLNNQKYFVKRDDLLHIDFSGNKARKFYYFLKNDLKGIEKIISYGSNQSNAMYSLSVLCKLKNLKFDYYVYHLPDILSKNPNGNYKEALKNGMNLIIGEIPKTFKENELFISEGGAVKEASFGIEILANEIKSWAKEQNIEDKKLKIFLPSGTGTTALYLQKFLPFELFTCSCVGDDEYLKEQFLALEEKNHPKILKKEKKYHFGKLYKEFYFKHIELLKQTNIEFDLLYDSLGWIVFEDFVKNLENKDDFVFLYIHQGGVLGNKTMLERYKFKFSNYLVSI</sequence>
<dbReference type="PANTHER" id="PTHR43780:SF2">
    <property type="entry name" value="1-AMINOCYCLOPROPANE-1-CARBOXYLATE DEAMINASE-RELATED"/>
    <property type="match status" value="1"/>
</dbReference>
<evidence type="ECO:0000313" key="6">
    <source>
        <dbReference type="EMBL" id="PRM88761.1"/>
    </source>
</evidence>
<evidence type="ECO:0000256" key="5">
    <source>
        <dbReference type="PIRSR" id="PIRSR006278-2"/>
    </source>
</evidence>
<accession>A0A2S9SQA0</accession>
<dbReference type="GO" id="GO:0019148">
    <property type="term" value="F:D-cysteine desulfhydrase activity"/>
    <property type="evidence" value="ECO:0007669"/>
    <property type="project" value="TreeGrafter"/>
</dbReference>
<keyword evidence="3 5" id="KW-0663">Pyridoxal phosphate</keyword>
<proteinExistence type="inferred from homology"/>
<evidence type="ECO:0000256" key="1">
    <source>
        <dbReference type="ARBA" id="ARBA00001933"/>
    </source>
</evidence>